<name>A0A0C3FQT0_PILCF</name>
<feature type="domain" description="C3H1-type" evidence="3">
    <location>
        <begin position="321"/>
        <end position="349"/>
    </location>
</feature>
<feature type="compositionally biased region" description="Polar residues" evidence="2">
    <location>
        <begin position="1"/>
        <end position="24"/>
    </location>
</feature>
<evidence type="ECO:0000256" key="1">
    <source>
        <dbReference type="PROSITE-ProRule" id="PRU00723"/>
    </source>
</evidence>
<reference evidence="5" key="2">
    <citation type="submission" date="2015-01" db="EMBL/GenBank/DDBJ databases">
        <title>Evolutionary Origins and Diversification of the Mycorrhizal Mutualists.</title>
        <authorList>
            <consortium name="DOE Joint Genome Institute"/>
            <consortium name="Mycorrhizal Genomics Consortium"/>
            <person name="Kohler A."/>
            <person name="Kuo A."/>
            <person name="Nagy L.G."/>
            <person name="Floudas D."/>
            <person name="Copeland A."/>
            <person name="Barry K.W."/>
            <person name="Cichocki N."/>
            <person name="Veneault-Fourrey C."/>
            <person name="LaButti K."/>
            <person name="Lindquist E.A."/>
            <person name="Lipzen A."/>
            <person name="Lundell T."/>
            <person name="Morin E."/>
            <person name="Murat C."/>
            <person name="Riley R."/>
            <person name="Ohm R."/>
            <person name="Sun H."/>
            <person name="Tunlid A."/>
            <person name="Henrissat B."/>
            <person name="Grigoriev I.V."/>
            <person name="Hibbett D.S."/>
            <person name="Martin F."/>
        </authorList>
    </citation>
    <scope>NUCLEOTIDE SEQUENCE [LARGE SCALE GENOMIC DNA]</scope>
    <source>
        <strain evidence="5">F 1598</strain>
    </source>
</reference>
<organism evidence="4 5">
    <name type="scientific">Piloderma croceum (strain F 1598)</name>
    <dbReference type="NCBI Taxonomy" id="765440"/>
    <lineage>
        <taxon>Eukaryota</taxon>
        <taxon>Fungi</taxon>
        <taxon>Dikarya</taxon>
        <taxon>Basidiomycota</taxon>
        <taxon>Agaricomycotina</taxon>
        <taxon>Agaricomycetes</taxon>
        <taxon>Agaricomycetidae</taxon>
        <taxon>Atheliales</taxon>
        <taxon>Atheliaceae</taxon>
        <taxon>Piloderma</taxon>
    </lineage>
</organism>
<feature type="compositionally biased region" description="Basic and acidic residues" evidence="2">
    <location>
        <begin position="90"/>
        <end position="102"/>
    </location>
</feature>
<dbReference type="PROSITE" id="PS50103">
    <property type="entry name" value="ZF_C3H1"/>
    <property type="match status" value="1"/>
</dbReference>
<keyword evidence="1" id="KW-0862">Zinc</keyword>
<dbReference type="AlphaFoldDB" id="A0A0C3FQT0"/>
<feature type="region of interest" description="Disordered" evidence="2">
    <location>
        <begin position="1"/>
        <end position="25"/>
    </location>
</feature>
<sequence>MTNESISTPNAETLEEGSTATIPESQMAKACLDTIEAYRKSGRQPVDKATATRGLVASLSSAMVELSESELNDSLGVYLVMLEQHDNSVADAHSEGGSRDTETQENANIGSKRAASPDSQTGTGKKQKQDDSDFPWISTLKLLRVFAKDLKFAKLSVINSARAPPFPNSEWSNILMGSMVDLDHVISGSFAITNDNREIEQLGGMELKFGVAKPVKQVKTSRDWFIAWGSYSKAATYVFPHRKDEFDSYGSRTLSLFAATSASSHASIINLDKSIRTRVGECRNLLLTDQAEFEDLRLYWLNPIGAGGLSDASRRIKKTDYRDDEPCLKWNAGECNKKASECRHRHICEICGKNHRKSEHKSKQGNT</sequence>
<feature type="region of interest" description="Disordered" evidence="2">
    <location>
        <begin position="90"/>
        <end position="131"/>
    </location>
</feature>
<keyword evidence="1" id="KW-0863">Zinc-finger</keyword>
<keyword evidence="5" id="KW-1185">Reference proteome</keyword>
<dbReference type="STRING" id="765440.A0A0C3FQT0"/>
<gene>
    <name evidence="4" type="ORF">PILCRDRAFT_787250</name>
</gene>
<evidence type="ECO:0000313" key="4">
    <source>
        <dbReference type="EMBL" id="KIM81521.1"/>
    </source>
</evidence>
<feature type="zinc finger region" description="C3H1-type" evidence="1">
    <location>
        <begin position="321"/>
        <end position="349"/>
    </location>
</feature>
<evidence type="ECO:0000313" key="5">
    <source>
        <dbReference type="Proteomes" id="UP000054166"/>
    </source>
</evidence>
<dbReference type="EMBL" id="KN832998">
    <property type="protein sequence ID" value="KIM81521.1"/>
    <property type="molecule type" value="Genomic_DNA"/>
</dbReference>
<dbReference type="InParanoid" id="A0A0C3FQT0"/>
<evidence type="ECO:0000256" key="2">
    <source>
        <dbReference type="SAM" id="MobiDB-lite"/>
    </source>
</evidence>
<proteinExistence type="predicted"/>
<accession>A0A0C3FQT0</accession>
<evidence type="ECO:0000259" key="3">
    <source>
        <dbReference type="PROSITE" id="PS50103"/>
    </source>
</evidence>
<dbReference type="GO" id="GO:0008270">
    <property type="term" value="F:zinc ion binding"/>
    <property type="evidence" value="ECO:0007669"/>
    <property type="project" value="UniProtKB-KW"/>
</dbReference>
<reference evidence="4 5" key="1">
    <citation type="submission" date="2014-04" db="EMBL/GenBank/DDBJ databases">
        <authorList>
            <consortium name="DOE Joint Genome Institute"/>
            <person name="Kuo A."/>
            <person name="Tarkka M."/>
            <person name="Buscot F."/>
            <person name="Kohler A."/>
            <person name="Nagy L.G."/>
            <person name="Floudas D."/>
            <person name="Copeland A."/>
            <person name="Barry K.W."/>
            <person name="Cichocki N."/>
            <person name="Veneault-Fourrey C."/>
            <person name="LaButti K."/>
            <person name="Lindquist E.A."/>
            <person name="Lipzen A."/>
            <person name="Lundell T."/>
            <person name="Morin E."/>
            <person name="Murat C."/>
            <person name="Sun H."/>
            <person name="Tunlid A."/>
            <person name="Henrissat B."/>
            <person name="Grigoriev I.V."/>
            <person name="Hibbett D.S."/>
            <person name="Martin F."/>
            <person name="Nordberg H.P."/>
            <person name="Cantor M.N."/>
            <person name="Hua S.X."/>
        </authorList>
    </citation>
    <scope>NUCLEOTIDE SEQUENCE [LARGE SCALE GENOMIC DNA]</scope>
    <source>
        <strain evidence="4 5">F 1598</strain>
    </source>
</reference>
<dbReference type="Proteomes" id="UP000054166">
    <property type="component" value="Unassembled WGS sequence"/>
</dbReference>
<dbReference type="HOGENOM" id="CLU_041692_1_0_1"/>
<keyword evidence="1" id="KW-0479">Metal-binding</keyword>
<protein>
    <recommendedName>
        <fullName evidence="3">C3H1-type domain-containing protein</fullName>
    </recommendedName>
</protein>
<dbReference type="InterPro" id="IPR000571">
    <property type="entry name" value="Znf_CCCH"/>
</dbReference>
<dbReference type="OrthoDB" id="2355984at2759"/>